<gene>
    <name evidence="1" type="ORF">TNIN_94131</name>
</gene>
<organism evidence="1 2">
    <name type="scientific">Trichonephila inaurata madagascariensis</name>
    <dbReference type="NCBI Taxonomy" id="2747483"/>
    <lineage>
        <taxon>Eukaryota</taxon>
        <taxon>Metazoa</taxon>
        <taxon>Ecdysozoa</taxon>
        <taxon>Arthropoda</taxon>
        <taxon>Chelicerata</taxon>
        <taxon>Arachnida</taxon>
        <taxon>Araneae</taxon>
        <taxon>Araneomorphae</taxon>
        <taxon>Entelegynae</taxon>
        <taxon>Araneoidea</taxon>
        <taxon>Nephilidae</taxon>
        <taxon>Trichonephila</taxon>
        <taxon>Trichonephila inaurata</taxon>
    </lineage>
</organism>
<sequence length="89" mass="10115">MTVQVKRASLTTLDLKRKRKKLNNIFNPNSAFLSHNSNSEIGFYNEAFHFTPTPTDASSEIRTNENLSETVVASLQKKDVFKKIKVNSQ</sequence>
<protein>
    <submittedName>
        <fullName evidence="1">Uncharacterized protein</fullName>
    </submittedName>
</protein>
<dbReference type="Proteomes" id="UP000886998">
    <property type="component" value="Unassembled WGS sequence"/>
</dbReference>
<reference evidence="1" key="1">
    <citation type="submission" date="2020-08" db="EMBL/GenBank/DDBJ databases">
        <title>Multicomponent nature underlies the extraordinary mechanical properties of spider dragline silk.</title>
        <authorList>
            <person name="Kono N."/>
            <person name="Nakamura H."/>
            <person name="Mori M."/>
            <person name="Yoshida Y."/>
            <person name="Ohtoshi R."/>
            <person name="Malay A.D."/>
            <person name="Moran D.A.P."/>
            <person name="Tomita M."/>
            <person name="Numata K."/>
            <person name="Arakawa K."/>
        </authorList>
    </citation>
    <scope>NUCLEOTIDE SEQUENCE</scope>
</reference>
<dbReference type="EMBL" id="BMAV01024885">
    <property type="protein sequence ID" value="GFS36934.1"/>
    <property type="molecule type" value="Genomic_DNA"/>
</dbReference>
<dbReference type="AlphaFoldDB" id="A0A8X6MAU2"/>
<evidence type="ECO:0000313" key="1">
    <source>
        <dbReference type="EMBL" id="GFS36934.1"/>
    </source>
</evidence>
<proteinExistence type="predicted"/>
<evidence type="ECO:0000313" key="2">
    <source>
        <dbReference type="Proteomes" id="UP000886998"/>
    </source>
</evidence>
<comment type="caution">
    <text evidence="1">The sequence shown here is derived from an EMBL/GenBank/DDBJ whole genome shotgun (WGS) entry which is preliminary data.</text>
</comment>
<keyword evidence="2" id="KW-1185">Reference proteome</keyword>
<accession>A0A8X6MAU2</accession>
<name>A0A8X6MAU2_9ARAC</name>